<dbReference type="OrthoDB" id="9794564at2"/>
<dbReference type="FunFam" id="2.40.50.140:FF:000165">
    <property type="entry name" value="Chaperone CsaA"/>
    <property type="match status" value="1"/>
</dbReference>
<dbReference type="Gene3D" id="2.40.50.140">
    <property type="entry name" value="Nucleic acid-binding proteins"/>
    <property type="match status" value="1"/>
</dbReference>
<dbReference type="InterPro" id="IPR002547">
    <property type="entry name" value="tRNA-bd_dom"/>
</dbReference>
<dbReference type="AlphaFoldDB" id="A0A5C6XRI9"/>
<dbReference type="EMBL" id="VOSL01000019">
    <property type="protein sequence ID" value="TXD41675.1"/>
    <property type="molecule type" value="Genomic_DNA"/>
</dbReference>
<dbReference type="NCBIfam" id="TIGR02222">
    <property type="entry name" value="chap_CsaA"/>
    <property type="match status" value="1"/>
</dbReference>
<evidence type="ECO:0000313" key="6">
    <source>
        <dbReference type="Proteomes" id="UP000321046"/>
    </source>
</evidence>
<dbReference type="RefSeq" id="WP_146973059.1">
    <property type="nucleotide sequence ID" value="NZ_VOSL01000019.1"/>
</dbReference>
<organism evidence="5 6">
    <name type="scientific">Lujinxingia vulgaris</name>
    <dbReference type="NCBI Taxonomy" id="2600176"/>
    <lineage>
        <taxon>Bacteria</taxon>
        <taxon>Deltaproteobacteria</taxon>
        <taxon>Bradymonadales</taxon>
        <taxon>Lujinxingiaceae</taxon>
        <taxon>Lujinxingia</taxon>
    </lineage>
</organism>
<evidence type="ECO:0000256" key="2">
    <source>
        <dbReference type="ARBA" id="ARBA00022884"/>
    </source>
</evidence>
<reference evidence="5 6" key="1">
    <citation type="submission" date="2019-08" db="EMBL/GenBank/DDBJ databases">
        <title>Bradymonadales sp. TMQ2.</title>
        <authorList>
            <person name="Liang Q."/>
        </authorList>
    </citation>
    <scope>NUCLEOTIDE SEQUENCE [LARGE SCALE GENOMIC DNA]</scope>
    <source>
        <strain evidence="5 6">TMQ2</strain>
    </source>
</reference>
<comment type="caution">
    <text evidence="5">The sequence shown here is derived from an EMBL/GenBank/DDBJ whole genome shotgun (WGS) entry which is preliminary data.</text>
</comment>
<protein>
    <submittedName>
        <fullName evidence="5">tRNA-binding protein</fullName>
    </submittedName>
</protein>
<dbReference type="Proteomes" id="UP000321046">
    <property type="component" value="Unassembled WGS sequence"/>
</dbReference>
<dbReference type="PROSITE" id="PS50886">
    <property type="entry name" value="TRBD"/>
    <property type="match status" value="1"/>
</dbReference>
<dbReference type="CDD" id="cd02798">
    <property type="entry name" value="tRNA_bind_CsaA"/>
    <property type="match status" value="1"/>
</dbReference>
<dbReference type="InterPro" id="IPR008231">
    <property type="entry name" value="CsaA"/>
</dbReference>
<dbReference type="Pfam" id="PF01588">
    <property type="entry name" value="tRNA_bind"/>
    <property type="match status" value="1"/>
</dbReference>
<dbReference type="SUPFAM" id="SSF50249">
    <property type="entry name" value="Nucleic acid-binding proteins"/>
    <property type="match status" value="1"/>
</dbReference>
<keyword evidence="1 3" id="KW-0820">tRNA-binding</keyword>
<keyword evidence="2 3" id="KW-0694">RNA-binding</keyword>
<evidence type="ECO:0000259" key="4">
    <source>
        <dbReference type="PROSITE" id="PS50886"/>
    </source>
</evidence>
<name>A0A5C6XRI9_9DELT</name>
<sequence>MSSETTITWQDFEKVHLRAGTIVRAEPFPEARRPAYKVWVRFGEDDVRKSSAQITERYAPEELVGTRVICVTNFPPKQIGPIRSEVLICGFEDDAGAIVLARPDGEVPDGARLK</sequence>
<dbReference type="InterPro" id="IPR012340">
    <property type="entry name" value="NA-bd_OB-fold"/>
</dbReference>
<gene>
    <name evidence="5" type="ORF">FRC96_04215</name>
</gene>
<dbReference type="PANTHER" id="PTHR11586">
    <property type="entry name" value="TRNA-AMINOACYLATION COFACTOR ARC1 FAMILY MEMBER"/>
    <property type="match status" value="1"/>
</dbReference>
<evidence type="ECO:0000256" key="1">
    <source>
        <dbReference type="ARBA" id="ARBA00022555"/>
    </source>
</evidence>
<dbReference type="NCBIfam" id="NF007494">
    <property type="entry name" value="PRK10089.1-3"/>
    <property type="match status" value="1"/>
</dbReference>
<feature type="domain" description="TRNA-binding" evidence="4">
    <location>
        <begin position="11"/>
        <end position="114"/>
    </location>
</feature>
<dbReference type="InterPro" id="IPR051270">
    <property type="entry name" value="Tyrosine-tRNA_ligase_regulator"/>
</dbReference>
<dbReference type="NCBIfam" id="NF007495">
    <property type="entry name" value="PRK10089.1-4"/>
    <property type="match status" value="1"/>
</dbReference>
<accession>A0A5C6XRI9</accession>
<dbReference type="PANTHER" id="PTHR11586:SF37">
    <property type="entry name" value="TRNA-BINDING DOMAIN-CONTAINING PROTEIN"/>
    <property type="match status" value="1"/>
</dbReference>
<evidence type="ECO:0000313" key="5">
    <source>
        <dbReference type="EMBL" id="TXD41675.1"/>
    </source>
</evidence>
<evidence type="ECO:0000256" key="3">
    <source>
        <dbReference type="PROSITE-ProRule" id="PRU00209"/>
    </source>
</evidence>
<dbReference type="GO" id="GO:0000049">
    <property type="term" value="F:tRNA binding"/>
    <property type="evidence" value="ECO:0007669"/>
    <property type="project" value="UniProtKB-UniRule"/>
</dbReference>
<proteinExistence type="predicted"/>